<organism evidence="2 3">
    <name type="scientific">Vineibacter terrae</name>
    <dbReference type="NCBI Taxonomy" id="2586908"/>
    <lineage>
        <taxon>Bacteria</taxon>
        <taxon>Pseudomonadati</taxon>
        <taxon>Pseudomonadota</taxon>
        <taxon>Alphaproteobacteria</taxon>
        <taxon>Hyphomicrobiales</taxon>
        <taxon>Vineibacter</taxon>
    </lineage>
</organism>
<evidence type="ECO:0000256" key="1">
    <source>
        <dbReference type="SAM" id="SignalP"/>
    </source>
</evidence>
<reference evidence="2 3" key="1">
    <citation type="submission" date="2019-06" db="EMBL/GenBank/DDBJ databases">
        <title>New taxonomy in bacterial strain CC-CFT640, isolated from vineyard.</title>
        <authorList>
            <person name="Lin S.-Y."/>
            <person name="Tsai C.-F."/>
            <person name="Young C.-C."/>
        </authorList>
    </citation>
    <scope>NUCLEOTIDE SEQUENCE [LARGE SCALE GENOMIC DNA]</scope>
    <source>
        <strain evidence="2 3">CC-CFT640</strain>
    </source>
</reference>
<dbReference type="OrthoDB" id="8911446at2"/>
<keyword evidence="1" id="KW-0732">Signal</keyword>
<dbReference type="Proteomes" id="UP000321638">
    <property type="component" value="Unassembled WGS sequence"/>
</dbReference>
<comment type="caution">
    <text evidence="2">The sequence shown here is derived from an EMBL/GenBank/DDBJ whole genome shotgun (WGS) entry which is preliminary data.</text>
</comment>
<evidence type="ECO:0008006" key="4">
    <source>
        <dbReference type="Google" id="ProtNLM"/>
    </source>
</evidence>
<feature type="signal peptide" evidence="1">
    <location>
        <begin position="1"/>
        <end position="19"/>
    </location>
</feature>
<dbReference type="AlphaFoldDB" id="A0A5C8PGU6"/>
<evidence type="ECO:0000313" key="2">
    <source>
        <dbReference type="EMBL" id="TXL72845.1"/>
    </source>
</evidence>
<keyword evidence="3" id="KW-1185">Reference proteome</keyword>
<feature type="chain" id="PRO_5022980484" description="DUF1795 domain-containing protein" evidence="1">
    <location>
        <begin position="20"/>
        <end position="172"/>
    </location>
</feature>
<gene>
    <name evidence="2" type="ORF">FHP25_24070</name>
</gene>
<accession>A0A5C8PGU6</accession>
<dbReference type="EMBL" id="VDUZ01000030">
    <property type="protein sequence ID" value="TXL72845.1"/>
    <property type="molecule type" value="Genomic_DNA"/>
</dbReference>
<dbReference type="RefSeq" id="WP_147849528.1">
    <property type="nucleotide sequence ID" value="NZ_VDUZ01000030.1"/>
</dbReference>
<proteinExistence type="predicted"/>
<sequence length="172" mass="19197">MRRIALCLLLLLVALPAAAQQTELYDGGVSLQLPADFRPMTRDEITRKYPRSQPPQFAFTDGDGLTQTIAVSRWQFSPGSPPPLSDLGADMYRRVAVQSGITMRRNGLVEIGARQWYALEFTVQAVDQPIENLMRITTINNYIVILAASVTSKLYPEREEALRTAIESATVR</sequence>
<evidence type="ECO:0000313" key="3">
    <source>
        <dbReference type="Proteomes" id="UP000321638"/>
    </source>
</evidence>
<protein>
    <recommendedName>
        <fullName evidence="4">DUF1795 domain-containing protein</fullName>
    </recommendedName>
</protein>
<name>A0A5C8PGU6_9HYPH</name>